<evidence type="ECO:0000259" key="2">
    <source>
        <dbReference type="PROSITE" id="PS50095"/>
    </source>
</evidence>
<keyword evidence="3" id="KW-0413">Isomerase</keyword>
<dbReference type="OrthoDB" id="407298at2759"/>
<dbReference type="SMART" id="SM00308">
    <property type="entry name" value="LH2"/>
    <property type="match status" value="1"/>
</dbReference>
<dbReference type="Gene3D" id="2.60.60.20">
    <property type="entry name" value="PLAT/LH2 domain"/>
    <property type="match status" value="1"/>
</dbReference>
<name>A0A4Z2F2V2_9TELE</name>
<dbReference type="Gene3D" id="1.20.245.10">
    <property type="entry name" value="Lipoxygenase-1, Domain 5"/>
    <property type="match status" value="1"/>
</dbReference>
<comment type="caution">
    <text evidence="3">The sequence shown here is derived from an EMBL/GenBank/DDBJ whole genome shotgun (WGS) entry which is preliminary data.</text>
</comment>
<feature type="domain" description="PLAT" evidence="2">
    <location>
        <begin position="2"/>
        <end position="119"/>
    </location>
</feature>
<dbReference type="AlphaFoldDB" id="A0A4Z2F2V2"/>
<protein>
    <submittedName>
        <fullName evidence="3">Hydroperoxide isomerase ALOXE3</fullName>
    </submittedName>
</protein>
<dbReference type="GO" id="GO:0016853">
    <property type="term" value="F:isomerase activity"/>
    <property type="evidence" value="ECO:0007669"/>
    <property type="project" value="UniProtKB-KW"/>
</dbReference>
<dbReference type="InterPro" id="IPR036392">
    <property type="entry name" value="PLAT/LH2_dom_sf"/>
</dbReference>
<gene>
    <name evidence="3" type="primary">Aloxe3_1</name>
    <name evidence="3" type="ORF">EYF80_054818</name>
</gene>
<keyword evidence="4" id="KW-1185">Reference proteome</keyword>
<dbReference type="SUPFAM" id="SSF49723">
    <property type="entry name" value="Lipase/lipooxygenase domain (PLAT/LH2 domain)"/>
    <property type="match status" value="1"/>
</dbReference>
<dbReference type="Pfam" id="PF01477">
    <property type="entry name" value="PLAT"/>
    <property type="match status" value="1"/>
</dbReference>
<comment type="caution">
    <text evidence="1">Lacks conserved residue(s) required for the propagation of feature annotation.</text>
</comment>
<evidence type="ECO:0000313" key="3">
    <source>
        <dbReference type="EMBL" id="TNN35014.1"/>
    </source>
</evidence>
<evidence type="ECO:0000256" key="1">
    <source>
        <dbReference type="PROSITE-ProRule" id="PRU00152"/>
    </source>
</evidence>
<reference evidence="3 4" key="1">
    <citation type="submission" date="2019-03" db="EMBL/GenBank/DDBJ databases">
        <title>First draft genome of Liparis tanakae, snailfish: a comprehensive survey of snailfish specific genes.</title>
        <authorList>
            <person name="Kim W."/>
            <person name="Song I."/>
            <person name="Jeong J.-H."/>
            <person name="Kim D."/>
            <person name="Kim S."/>
            <person name="Ryu S."/>
            <person name="Song J.Y."/>
            <person name="Lee S.K."/>
        </authorList>
    </citation>
    <scope>NUCLEOTIDE SEQUENCE [LARGE SCALE GENOMIC DNA]</scope>
    <source>
        <tissue evidence="3">Muscle</tissue>
    </source>
</reference>
<proteinExistence type="predicted"/>
<dbReference type="EMBL" id="SRLO01001848">
    <property type="protein sequence ID" value="TNN35014.1"/>
    <property type="molecule type" value="Genomic_DNA"/>
</dbReference>
<dbReference type="InterPro" id="IPR001024">
    <property type="entry name" value="PLAT/LH2_dom"/>
</dbReference>
<dbReference type="PROSITE" id="PS50095">
    <property type="entry name" value="PLAT"/>
    <property type="match status" value="1"/>
</dbReference>
<dbReference type="Proteomes" id="UP000314294">
    <property type="component" value="Unassembled WGS sequence"/>
</dbReference>
<sequence length="181" mass="20658">MFGYKLEVTTGDLKSAGTWDHVFVTLFGTEGQSERTELDNFGMDFSTGTTGTYTLSTDLSLGKRLLFKVERDPFSYLPEDERYLSKIVVTTPEGEAILFPGHRWISRGELVELRGGRALKGFEEDHPLLIEHREKELMLKKSVYQWKIWAEGLSHINHFNTIMELSAEICISESKLCSSMQ</sequence>
<evidence type="ECO:0000313" key="4">
    <source>
        <dbReference type="Proteomes" id="UP000314294"/>
    </source>
</evidence>
<accession>A0A4Z2F2V2</accession>
<organism evidence="3 4">
    <name type="scientific">Liparis tanakae</name>
    <name type="common">Tanaka's snailfish</name>
    <dbReference type="NCBI Taxonomy" id="230148"/>
    <lineage>
        <taxon>Eukaryota</taxon>
        <taxon>Metazoa</taxon>
        <taxon>Chordata</taxon>
        <taxon>Craniata</taxon>
        <taxon>Vertebrata</taxon>
        <taxon>Euteleostomi</taxon>
        <taxon>Actinopterygii</taxon>
        <taxon>Neopterygii</taxon>
        <taxon>Teleostei</taxon>
        <taxon>Neoteleostei</taxon>
        <taxon>Acanthomorphata</taxon>
        <taxon>Eupercaria</taxon>
        <taxon>Perciformes</taxon>
        <taxon>Cottioidei</taxon>
        <taxon>Cottales</taxon>
        <taxon>Liparidae</taxon>
        <taxon>Liparis</taxon>
    </lineage>
</organism>